<proteinExistence type="predicted"/>
<protein>
    <submittedName>
        <fullName evidence="2">Uncharacterized protein</fullName>
    </submittedName>
</protein>
<dbReference type="PANTHER" id="PTHR33785:SF12">
    <property type="entry name" value="DUF1685 FAMILY PROTEIN"/>
    <property type="match status" value="1"/>
</dbReference>
<keyword evidence="3" id="KW-1185">Reference proteome</keyword>
<feature type="region of interest" description="Disordered" evidence="1">
    <location>
        <begin position="39"/>
        <end position="58"/>
    </location>
</feature>
<dbReference type="EMBL" id="JABTTQ020002412">
    <property type="protein sequence ID" value="KAK6124245.1"/>
    <property type="molecule type" value="Genomic_DNA"/>
</dbReference>
<evidence type="ECO:0000313" key="3">
    <source>
        <dbReference type="Proteomes" id="UP001318860"/>
    </source>
</evidence>
<reference evidence="2 3" key="1">
    <citation type="journal article" date="2021" name="Comput. Struct. Biotechnol. J.">
        <title>De novo genome assembly of the potent medicinal plant Rehmannia glutinosa using nanopore technology.</title>
        <authorList>
            <person name="Ma L."/>
            <person name="Dong C."/>
            <person name="Song C."/>
            <person name="Wang X."/>
            <person name="Zheng X."/>
            <person name="Niu Y."/>
            <person name="Chen S."/>
            <person name="Feng W."/>
        </authorList>
    </citation>
    <scope>NUCLEOTIDE SEQUENCE [LARGE SCALE GENOMIC DNA]</scope>
    <source>
        <strain evidence="2">DH-2019</strain>
    </source>
</reference>
<dbReference type="InterPro" id="IPR012881">
    <property type="entry name" value="DUF1685"/>
</dbReference>
<name>A0ABR0UQM2_REHGL</name>
<feature type="compositionally biased region" description="Low complexity" evidence="1">
    <location>
        <begin position="41"/>
        <end position="53"/>
    </location>
</feature>
<sequence>MAIHYSMGLWEPPFMEPEDVLNLFDSKWFHLKIFEKQSKTPISEPNPNPQIEENPSKINVSRQLTIHTRSKSDDQLLTSFNSSPNPLLQKPHLQTIFSEREISLENPKFDKPSKDLNKKKKRFSKSLSELEFEEMKGFMDLGFVFSEEDKDSNLVEIIPGLQKLGREQNVKELSGPRARPYLSEAWESPLMKWRFPAVSNEIDMKDSLKWWAHSVASAVR</sequence>
<dbReference type="Proteomes" id="UP001318860">
    <property type="component" value="Unassembled WGS sequence"/>
</dbReference>
<comment type="caution">
    <text evidence="2">The sequence shown here is derived from an EMBL/GenBank/DDBJ whole genome shotgun (WGS) entry which is preliminary data.</text>
</comment>
<organism evidence="2 3">
    <name type="scientific">Rehmannia glutinosa</name>
    <name type="common">Chinese foxglove</name>
    <dbReference type="NCBI Taxonomy" id="99300"/>
    <lineage>
        <taxon>Eukaryota</taxon>
        <taxon>Viridiplantae</taxon>
        <taxon>Streptophyta</taxon>
        <taxon>Embryophyta</taxon>
        <taxon>Tracheophyta</taxon>
        <taxon>Spermatophyta</taxon>
        <taxon>Magnoliopsida</taxon>
        <taxon>eudicotyledons</taxon>
        <taxon>Gunneridae</taxon>
        <taxon>Pentapetalae</taxon>
        <taxon>asterids</taxon>
        <taxon>lamiids</taxon>
        <taxon>Lamiales</taxon>
        <taxon>Orobanchaceae</taxon>
        <taxon>Rehmannieae</taxon>
        <taxon>Rehmannia</taxon>
    </lineage>
</organism>
<accession>A0ABR0UQM2</accession>
<evidence type="ECO:0000313" key="2">
    <source>
        <dbReference type="EMBL" id="KAK6124245.1"/>
    </source>
</evidence>
<dbReference type="Pfam" id="PF07939">
    <property type="entry name" value="DUF1685"/>
    <property type="match status" value="1"/>
</dbReference>
<dbReference type="PANTHER" id="PTHR33785">
    <property type="entry name" value="OS06G0550800 PROTEIN"/>
    <property type="match status" value="1"/>
</dbReference>
<gene>
    <name evidence="2" type="ORF">DH2020_041997</name>
</gene>
<evidence type="ECO:0000256" key="1">
    <source>
        <dbReference type="SAM" id="MobiDB-lite"/>
    </source>
</evidence>